<evidence type="ECO:0000313" key="5">
    <source>
        <dbReference type="Proteomes" id="UP000039865"/>
    </source>
</evidence>
<evidence type="ECO:0000313" key="4">
    <source>
        <dbReference type="EMBL" id="CDW72658.1"/>
    </source>
</evidence>
<feature type="region of interest" description="Disordered" evidence="2">
    <location>
        <begin position="126"/>
        <end position="147"/>
    </location>
</feature>
<dbReference type="Proteomes" id="UP000039865">
    <property type="component" value="Unassembled WGS sequence"/>
</dbReference>
<keyword evidence="1" id="KW-0175">Coiled coil</keyword>
<gene>
    <name evidence="4" type="primary">Contig17786.g18905</name>
    <name evidence="4" type="ORF">STYLEM_1621</name>
</gene>
<name>A0A077ZRX2_STYLE</name>
<feature type="compositionally biased region" description="Polar residues" evidence="2">
    <location>
        <begin position="1"/>
        <end position="11"/>
    </location>
</feature>
<dbReference type="AlphaFoldDB" id="A0A077ZRX2"/>
<keyword evidence="5" id="KW-1185">Reference proteome</keyword>
<feature type="compositionally biased region" description="Basic residues" evidence="2">
    <location>
        <begin position="56"/>
        <end position="67"/>
    </location>
</feature>
<dbReference type="EMBL" id="CCKQ01001544">
    <property type="protein sequence ID" value="CDW72658.1"/>
    <property type="molecule type" value="Genomic_DNA"/>
</dbReference>
<dbReference type="Gene3D" id="3.30.1490.40">
    <property type="match status" value="1"/>
</dbReference>
<feature type="compositionally biased region" description="Basic and acidic residues" evidence="2">
    <location>
        <begin position="126"/>
        <end position="140"/>
    </location>
</feature>
<dbReference type="InterPro" id="IPR003169">
    <property type="entry name" value="GYF"/>
</dbReference>
<dbReference type="Pfam" id="PF02213">
    <property type="entry name" value="GYF"/>
    <property type="match status" value="1"/>
</dbReference>
<feature type="region of interest" description="Disordered" evidence="2">
    <location>
        <begin position="162"/>
        <end position="190"/>
    </location>
</feature>
<dbReference type="GO" id="GO:0005682">
    <property type="term" value="C:U5 snRNP"/>
    <property type="evidence" value="ECO:0007669"/>
    <property type="project" value="InterPro"/>
</dbReference>
<organism evidence="4 5">
    <name type="scientific">Stylonychia lemnae</name>
    <name type="common">Ciliate</name>
    <dbReference type="NCBI Taxonomy" id="5949"/>
    <lineage>
        <taxon>Eukaryota</taxon>
        <taxon>Sar</taxon>
        <taxon>Alveolata</taxon>
        <taxon>Ciliophora</taxon>
        <taxon>Intramacronucleata</taxon>
        <taxon>Spirotrichea</taxon>
        <taxon>Stichotrichia</taxon>
        <taxon>Sporadotrichida</taxon>
        <taxon>Oxytrichidae</taxon>
        <taxon>Stylonychinae</taxon>
        <taxon>Stylonychia</taxon>
    </lineage>
</organism>
<sequence>MSKQGGHNNSDNQRKRDQKFDIKELEKEQKRQLESEQQRYDHKLIDEKSQDFLKAAKQKRKSHRTNTQHKDLDEESDVDEEFKIGFEDAASKFAVKRKKKYMFTDTGMPIEPFNLDNDIREGVITRDGVMRMERDKNKDDQDSDDPWLESIKEDQDKMLYQQCQNQKDSDDSESEQEEGHGGGDDEDLSDEQELISEDQKKRNKLEIEDLKKLLLKYLDKETNENANMAMKRLKAENQKQSQPLANKKKNVRKLALQQQQLKQQQNQQNPNQGSQSPSASQNNDPITNPQDLNQDELLSFDKLLALCTKLQDLGYVDVFSIRQQKLSEEIEKLEQYYQKEKDNFERVQNGWFYKIMYQETGQESEIFGPFTRDEMQSWRELNYFDETEQQICAFIKSLDKQKNNDNWLFISDIPRFN</sequence>
<feature type="coiled-coil region" evidence="1">
    <location>
        <begin position="323"/>
        <end position="350"/>
    </location>
</feature>
<proteinExistence type="predicted"/>
<dbReference type="InParanoid" id="A0A077ZRX2"/>
<accession>A0A077ZRX2</accession>
<dbReference type="PANTHER" id="PTHR13138:SF3">
    <property type="entry name" value="CD2 ANTIGEN CYTOPLASMIC TAIL-BINDING PROTEIN 2"/>
    <property type="match status" value="1"/>
</dbReference>
<dbReference type="OrthoDB" id="331341at2759"/>
<dbReference type="InterPro" id="IPR039905">
    <property type="entry name" value="CD2BP2/Lin1"/>
</dbReference>
<dbReference type="InterPro" id="IPR035445">
    <property type="entry name" value="GYF-like_dom_sf"/>
</dbReference>
<evidence type="ECO:0000256" key="1">
    <source>
        <dbReference type="SAM" id="Coils"/>
    </source>
</evidence>
<feature type="region of interest" description="Disordered" evidence="2">
    <location>
        <begin position="1"/>
        <end position="80"/>
    </location>
</feature>
<feature type="compositionally biased region" description="Low complexity" evidence="2">
    <location>
        <begin position="253"/>
        <end position="283"/>
    </location>
</feature>
<dbReference type="SUPFAM" id="SSF55277">
    <property type="entry name" value="GYF domain"/>
    <property type="match status" value="1"/>
</dbReference>
<protein>
    <recommendedName>
        <fullName evidence="3">GYF domain-containing protein</fullName>
    </recommendedName>
</protein>
<reference evidence="4 5" key="1">
    <citation type="submission" date="2014-06" db="EMBL/GenBank/DDBJ databases">
        <authorList>
            <person name="Swart Estienne"/>
        </authorList>
    </citation>
    <scope>NUCLEOTIDE SEQUENCE [LARGE SCALE GENOMIC DNA]</scope>
    <source>
        <strain evidence="4 5">130c</strain>
    </source>
</reference>
<feature type="domain" description="GYF" evidence="3">
    <location>
        <begin position="348"/>
        <end position="411"/>
    </location>
</feature>
<feature type="compositionally biased region" description="Basic and acidic residues" evidence="2">
    <location>
        <begin position="12"/>
        <end position="51"/>
    </location>
</feature>
<dbReference type="PROSITE" id="PS50829">
    <property type="entry name" value="GYF"/>
    <property type="match status" value="1"/>
</dbReference>
<evidence type="ECO:0000256" key="2">
    <source>
        <dbReference type="SAM" id="MobiDB-lite"/>
    </source>
</evidence>
<dbReference type="PANTHER" id="PTHR13138">
    <property type="entry name" value="PROTEIN LIN1"/>
    <property type="match status" value="1"/>
</dbReference>
<feature type="region of interest" description="Disordered" evidence="2">
    <location>
        <begin position="235"/>
        <end position="292"/>
    </location>
</feature>
<evidence type="ECO:0000259" key="3">
    <source>
        <dbReference type="PROSITE" id="PS50829"/>
    </source>
</evidence>